<dbReference type="EMBL" id="JBHUCM010000027">
    <property type="protein sequence ID" value="MFD1541450.1"/>
    <property type="molecule type" value="Genomic_DNA"/>
</dbReference>
<sequence length="298" mass="30563">MSGIVEGRVVIVTGAARGIGRGHALEFARQGAKVVVNDLGAAVDGTGSSDAAAAVVEEIEALGGEAIVNGEDVSDFDGAARLVQAAVDRFGDLHVLVNNAGILRDRMLVNMTADEWDAVIRVHLRGTFAPLRHAAAYWRARSKAGEPVDARIINTTSSSGIYGNPGQGNYGAAKAGIAGLTVIAAKELERYGVTVNAIAPAALTRMTENLAPGGTGADPDDIAPLVVWLSSAEARGITGRVFNVRAGVISVAEGWHAGPGVDKAGRWDPAELGAVIPALVDKAAPNALTNGRIPGQED</sequence>
<feature type="domain" description="Ketoreductase" evidence="3">
    <location>
        <begin position="8"/>
        <end position="209"/>
    </location>
</feature>
<dbReference type="NCBIfam" id="NF005861">
    <property type="entry name" value="PRK07791.1"/>
    <property type="match status" value="1"/>
</dbReference>
<evidence type="ECO:0000313" key="4">
    <source>
        <dbReference type="EMBL" id="MFD1541450.1"/>
    </source>
</evidence>
<evidence type="ECO:0000313" key="5">
    <source>
        <dbReference type="Proteomes" id="UP001597097"/>
    </source>
</evidence>
<dbReference type="Pfam" id="PF00106">
    <property type="entry name" value="adh_short"/>
    <property type="match status" value="1"/>
</dbReference>
<accession>A0ABW4GG34</accession>
<comment type="similarity">
    <text evidence="1">Belongs to the short-chain dehydrogenases/reductases (SDR) family.</text>
</comment>
<dbReference type="PANTHER" id="PTHR45024:SF2">
    <property type="entry name" value="SCP2 DOMAIN-CONTAINING PROTEIN"/>
    <property type="match status" value="1"/>
</dbReference>
<keyword evidence="5" id="KW-1185">Reference proteome</keyword>
<proteinExistence type="inferred from homology"/>
<dbReference type="InterPro" id="IPR057326">
    <property type="entry name" value="KR_dom"/>
</dbReference>
<protein>
    <submittedName>
        <fullName evidence="4">SDR family oxidoreductase</fullName>
    </submittedName>
</protein>
<reference evidence="5" key="1">
    <citation type="journal article" date="2019" name="Int. J. Syst. Evol. Microbiol.">
        <title>The Global Catalogue of Microorganisms (GCM) 10K type strain sequencing project: providing services to taxonomists for standard genome sequencing and annotation.</title>
        <authorList>
            <consortium name="The Broad Institute Genomics Platform"/>
            <consortium name="The Broad Institute Genome Sequencing Center for Infectious Disease"/>
            <person name="Wu L."/>
            <person name="Ma J."/>
        </authorList>
    </citation>
    <scope>NUCLEOTIDE SEQUENCE [LARGE SCALE GENOMIC DNA]</scope>
    <source>
        <strain evidence="5">CGMCC 1.15399</strain>
    </source>
</reference>
<dbReference type="RefSeq" id="WP_219537516.1">
    <property type="nucleotide sequence ID" value="NZ_JAHKRM010000038.1"/>
</dbReference>
<evidence type="ECO:0000259" key="3">
    <source>
        <dbReference type="SMART" id="SM00822"/>
    </source>
</evidence>
<evidence type="ECO:0000256" key="1">
    <source>
        <dbReference type="ARBA" id="ARBA00006484"/>
    </source>
</evidence>
<comment type="caution">
    <text evidence="4">The sequence shown here is derived from an EMBL/GenBank/DDBJ whole genome shotgun (WGS) entry which is preliminary data.</text>
</comment>
<evidence type="ECO:0000256" key="2">
    <source>
        <dbReference type="ARBA" id="ARBA00023002"/>
    </source>
</evidence>
<dbReference type="SMART" id="SM00822">
    <property type="entry name" value="PKS_KR"/>
    <property type="match status" value="1"/>
</dbReference>
<dbReference type="PANTHER" id="PTHR45024">
    <property type="entry name" value="DEHYDROGENASES, SHORT CHAIN"/>
    <property type="match status" value="1"/>
</dbReference>
<gene>
    <name evidence="4" type="ORF">ACFSJ0_30650</name>
</gene>
<dbReference type="PROSITE" id="PS00061">
    <property type="entry name" value="ADH_SHORT"/>
    <property type="match status" value="1"/>
</dbReference>
<dbReference type="InterPro" id="IPR002347">
    <property type="entry name" value="SDR_fam"/>
</dbReference>
<keyword evidence="2" id="KW-0560">Oxidoreductase</keyword>
<dbReference type="InterPro" id="IPR020904">
    <property type="entry name" value="Sc_DH/Rdtase_CS"/>
</dbReference>
<organism evidence="4 5">
    <name type="scientific">Nonomuraea guangzhouensis</name>
    <dbReference type="NCBI Taxonomy" id="1291555"/>
    <lineage>
        <taxon>Bacteria</taxon>
        <taxon>Bacillati</taxon>
        <taxon>Actinomycetota</taxon>
        <taxon>Actinomycetes</taxon>
        <taxon>Streptosporangiales</taxon>
        <taxon>Streptosporangiaceae</taxon>
        <taxon>Nonomuraea</taxon>
    </lineage>
</organism>
<name>A0ABW4GG34_9ACTN</name>
<dbReference type="Proteomes" id="UP001597097">
    <property type="component" value="Unassembled WGS sequence"/>
</dbReference>
<dbReference type="InterPro" id="IPR051687">
    <property type="entry name" value="Peroxisomal_Beta-Oxidation"/>
</dbReference>